<dbReference type="PANTHER" id="PTHR45737:SF6">
    <property type="entry name" value="VON WILLEBRAND FACTOR A DOMAIN-CONTAINING PROTEIN 5A"/>
    <property type="match status" value="1"/>
</dbReference>
<comment type="caution">
    <text evidence="3">The sequence shown here is derived from an EMBL/GenBank/DDBJ whole genome shotgun (WGS) entry which is preliminary data.</text>
</comment>
<organism evidence="3">
    <name type="scientific">Sedimenticola thiotaurini</name>
    <dbReference type="NCBI Taxonomy" id="1543721"/>
    <lineage>
        <taxon>Bacteria</taxon>
        <taxon>Pseudomonadati</taxon>
        <taxon>Pseudomonadota</taxon>
        <taxon>Gammaproteobacteria</taxon>
        <taxon>Chromatiales</taxon>
        <taxon>Sedimenticolaceae</taxon>
        <taxon>Sedimenticola</taxon>
    </lineage>
</organism>
<reference evidence="3" key="1">
    <citation type="journal article" date="2020" name="mSystems">
        <title>Genome- and Community-Level Interaction Insights into Carbon Utilization and Element Cycling Functions of Hydrothermarchaeota in Hydrothermal Sediment.</title>
        <authorList>
            <person name="Zhou Z."/>
            <person name="Liu Y."/>
            <person name="Xu W."/>
            <person name="Pan J."/>
            <person name="Luo Z.H."/>
            <person name="Li M."/>
        </authorList>
    </citation>
    <scope>NUCLEOTIDE SEQUENCE [LARGE SCALE GENOMIC DNA]</scope>
    <source>
        <strain evidence="3">HyVt-443</strain>
    </source>
</reference>
<dbReference type="PROSITE" id="PS50234">
    <property type="entry name" value="VWFA"/>
    <property type="match status" value="1"/>
</dbReference>
<dbReference type="EMBL" id="DRKP01000064">
    <property type="protein sequence ID" value="HEB95952.1"/>
    <property type="molecule type" value="Genomic_DNA"/>
</dbReference>
<name>A0A831RIP5_9GAMM</name>
<dbReference type="Gene3D" id="3.40.50.410">
    <property type="entry name" value="von Willebrand factor, type A domain"/>
    <property type="match status" value="1"/>
</dbReference>
<evidence type="ECO:0000259" key="2">
    <source>
        <dbReference type="PROSITE" id="PS50234"/>
    </source>
</evidence>
<protein>
    <submittedName>
        <fullName evidence="3">VWA domain-containing protein</fullName>
    </submittedName>
</protein>
<dbReference type="AlphaFoldDB" id="A0A831RIP5"/>
<sequence>MRLSPVPAIALLLGLLCPPFVTAAPKQVDAADTRVLIDISGSMKKNDPDNLRRPALRLLVGLLPADSRAGVWTFGQYVNMEVPLGKVDPSWRRRAMKGAGRIHSRGLFTNIEEAIKRATADWEGAGTRYRRHLVLLTDGMVDVSKDPAASAASRRRILEQWLPRLQAYGARVHTIALSERADHELMQTLSRETGGWYEQVTDAARLQRVFLRIFEKVGQPDSVPLKDNRFRIDSSIEEATLLVFRADGAAATRVVMPDGTSFGSDDAPANVSWHRDAGYDLLTVRKPQTGEWRIQAAVDPDNRVLVVTDLK</sequence>
<dbReference type="SUPFAM" id="SSF53300">
    <property type="entry name" value="vWA-like"/>
    <property type="match status" value="1"/>
</dbReference>
<feature type="non-terminal residue" evidence="3">
    <location>
        <position position="311"/>
    </location>
</feature>
<keyword evidence="1" id="KW-0732">Signal</keyword>
<dbReference type="PANTHER" id="PTHR45737">
    <property type="entry name" value="VON WILLEBRAND FACTOR A DOMAIN-CONTAINING PROTEIN 5A"/>
    <property type="match status" value="1"/>
</dbReference>
<dbReference type="Proteomes" id="UP000886251">
    <property type="component" value="Unassembled WGS sequence"/>
</dbReference>
<dbReference type="CDD" id="cd00198">
    <property type="entry name" value="vWFA"/>
    <property type="match status" value="1"/>
</dbReference>
<proteinExistence type="predicted"/>
<dbReference type="InterPro" id="IPR036465">
    <property type="entry name" value="vWFA_dom_sf"/>
</dbReference>
<accession>A0A831RIP5</accession>
<feature type="domain" description="VWFA" evidence="2">
    <location>
        <begin position="32"/>
        <end position="217"/>
    </location>
</feature>
<evidence type="ECO:0000256" key="1">
    <source>
        <dbReference type="SAM" id="SignalP"/>
    </source>
</evidence>
<evidence type="ECO:0000313" key="3">
    <source>
        <dbReference type="EMBL" id="HEB95952.1"/>
    </source>
</evidence>
<gene>
    <name evidence="3" type="ORF">ENI96_05925</name>
</gene>
<feature type="chain" id="PRO_5032836380" evidence="1">
    <location>
        <begin position="24"/>
        <end position="311"/>
    </location>
</feature>
<feature type="signal peptide" evidence="1">
    <location>
        <begin position="1"/>
        <end position="23"/>
    </location>
</feature>
<dbReference type="InterPro" id="IPR002035">
    <property type="entry name" value="VWF_A"/>
</dbReference>
<dbReference type="SMART" id="SM00327">
    <property type="entry name" value="VWA"/>
    <property type="match status" value="1"/>
</dbReference>
<dbReference type="Pfam" id="PF00092">
    <property type="entry name" value="VWA"/>
    <property type="match status" value="1"/>
</dbReference>